<dbReference type="RefSeq" id="WP_170304820.1">
    <property type="nucleotide sequence ID" value="NZ_BAAAMZ010000042.1"/>
</dbReference>
<keyword evidence="2" id="KW-0597">Phosphoprotein</keyword>
<dbReference type="GO" id="GO:0031177">
    <property type="term" value="F:phosphopantetheine binding"/>
    <property type="evidence" value="ECO:0007669"/>
    <property type="project" value="InterPro"/>
</dbReference>
<organism evidence="4 5">
    <name type="scientific">Kitasatospora viridis</name>
    <dbReference type="NCBI Taxonomy" id="281105"/>
    <lineage>
        <taxon>Bacteria</taxon>
        <taxon>Bacillati</taxon>
        <taxon>Actinomycetota</taxon>
        <taxon>Actinomycetes</taxon>
        <taxon>Kitasatosporales</taxon>
        <taxon>Streptomycetaceae</taxon>
        <taxon>Kitasatospora</taxon>
    </lineage>
</organism>
<dbReference type="EMBL" id="VIWT01000001">
    <property type="protein sequence ID" value="TWF96884.1"/>
    <property type="molecule type" value="Genomic_DNA"/>
</dbReference>
<protein>
    <submittedName>
        <fullName evidence="4">Phosphopantetheine binding protein</fullName>
    </submittedName>
</protein>
<reference evidence="4 5" key="1">
    <citation type="submission" date="2019-06" db="EMBL/GenBank/DDBJ databases">
        <title>Sequencing the genomes of 1000 actinobacteria strains.</title>
        <authorList>
            <person name="Klenk H.-P."/>
        </authorList>
    </citation>
    <scope>NUCLEOTIDE SEQUENCE [LARGE SCALE GENOMIC DNA]</scope>
    <source>
        <strain evidence="4 5">DSM 44826</strain>
    </source>
</reference>
<dbReference type="SUPFAM" id="SSF47336">
    <property type="entry name" value="ACP-like"/>
    <property type="match status" value="1"/>
</dbReference>
<dbReference type="InterPro" id="IPR036736">
    <property type="entry name" value="ACP-like_sf"/>
</dbReference>
<gene>
    <name evidence="4" type="ORF">FHX73_11658</name>
</gene>
<proteinExistence type="predicted"/>
<evidence type="ECO:0000256" key="2">
    <source>
        <dbReference type="ARBA" id="ARBA00022553"/>
    </source>
</evidence>
<accession>A0A561UBZ8</accession>
<evidence type="ECO:0000313" key="5">
    <source>
        <dbReference type="Proteomes" id="UP000317940"/>
    </source>
</evidence>
<dbReference type="AlphaFoldDB" id="A0A561UBZ8"/>
<dbReference type="SMART" id="SM00823">
    <property type="entry name" value="PKS_PP"/>
    <property type="match status" value="1"/>
</dbReference>
<evidence type="ECO:0000313" key="4">
    <source>
        <dbReference type="EMBL" id="TWF96884.1"/>
    </source>
</evidence>
<evidence type="ECO:0000259" key="3">
    <source>
        <dbReference type="PROSITE" id="PS50075"/>
    </source>
</evidence>
<sequence length="84" mass="9066">MTDQELLDLLHQGLHKVTPRTFPPLAKDDSVLALGVDSLELLELVSWAEEQTGRRVPDATLLGVETVGDLCAALGTVPEHAVRP</sequence>
<dbReference type="InterPro" id="IPR006162">
    <property type="entry name" value="Ppantetheine_attach_site"/>
</dbReference>
<comment type="caution">
    <text evidence="4">The sequence shown here is derived from an EMBL/GenBank/DDBJ whole genome shotgun (WGS) entry which is preliminary data.</text>
</comment>
<keyword evidence="5" id="KW-1185">Reference proteome</keyword>
<evidence type="ECO:0000256" key="1">
    <source>
        <dbReference type="ARBA" id="ARBA00022450"/>
    </source>
</evidence>
<feature type="domain" description="Carrier" evidence="3">
    <location>
        <begin position="1"/>
        <end position="78"/>
    </location>
</feature>
<dbReference type="GO" id="GO:0017000">
    <property type="term" value="P:antibiotic biosynthetic process"/>
    <property type="evidence" value="ECO:0007669"/>
    <property type="project" value="UniProtKB-ARBA"/>
</dbReference>
<name>A0A561UBZ8_9ACTN</name>
<dbReference type="InterPro" id="IPR009081">
    <property type="entry name" value="PP-bd_ACP"/>
</dbReference>
<dbReference type="InterPro" id="IPR020806">
    <property type="entry name" value="PKS_PP-bd"/>
</dbReference>
<dbReference type="PROSITE" id="PS50075">
    <property type="entry name" value="CARRIER"/>
    <property type="match status" value="1"/>
</dbReference>
<dbReference type="Gene3D" id="1.10.1200.10">
    <property type="entry name" value="ACP-like"/>
    <property type="match status" value="1"/>
</dbReference>
<dbReference type="Proteomes" id="UP000317940">
    <property type="component" value="Unassembled WGS sequence"/>
</dbReference>
<dbReference type="Pfam" id="PF00550">
    <property type="entry name" value="PP-binding"/>
    <property type="match status" value="1"/>
</dbReference>
<keyword evidence="1" id="KW-0596">Phosphopantetheine</keyword>
<dbReference type="PROSITE" id="PS00012">
    <property type="entry name" value="PHOSPHOPANTETHEINE"/>
    <property type="match status" value="1"/>
</dbReference>